<protein>
    <recommendedName>
        <fullName evidence="2">Histidine phosphatase family protein</fullName>
    </recommendedName>
</protein>
<accession>A0A0U3IHS4</accession>
<organism evidence="1">
    <name type="scientific">Rhizobium leguminosarum bv. viciae</name>
    <dbReference type="NCBI Taxonomy" id="387"/>
    <lineage>
        <taxon>Bacteria</taxon>
        <taxon>Pseudomonadati</taxon>
        <taxon>Pseudomonadota</taxon>
        <taxon>Alphaproteobacteria</taxon>
        <taxon>Hyphomicrobiales</taxon>
        <taxon>Rhizobiaceae</taxon>
        <taxon>Rhizobium/Agrobacterium group</taxon>
        <taxon>Rhizobium</taxon>
    </lineage>
</organism>
<proteinExistence type="predicted"/>
<sequence>MADRLVMIIRHAEKPVPEQPERDVDELGQADEKSLTVRGWQRAGALAHLFVDPPPPLQVPVAIVASAPIKKDGSGTRSLRPTQTVAPLARRLQFVPDTTFSKGQEEQAGRAIILQNLSPVLVCWQHEAIPRLSAAIVASAAIAPTVWDDADYDSIWLLTFSEADLRWAFQSENQHLLAGGRP</sequence>
<evidence type="ECO:0008006" key="2">
    <source>
        <dbReference type="Google" id="ProtNLM"/>
    </source>
</evidence>
<reference evidence="1" key="1">
    <citation type="submission" date="2015-10" db="EMBL/GenBank/DDBJ databases">
        <title>Comparative analysis of sym-gene organization in Rhizobium leguminosarum bv. viciae strains, isolated from different host plants and demonstrating clear differences in symbiotic specificity.</title>
        <authorList>
            <person name="Chirak E.R."/>
            <person name="Kimeklis A.K."/>
            <person name="Andronov E.E."/>
        </authorList>
    </citation>
    <scope>NUCLEOTIDE SEQUENCE</scope>
    <source>
        <strain evidence="1">Vaf12</strain>
    </source>
</reference>
<evidence type="ECO:0000313" key="1">
    <source>
        <dbReference type="EMBL" id="ALU64568.1"/>
    </source>
</evidence>
<dbReference type="EMBL" id="KT944070">
    <property type="protein sequence ID" value="ALU64568.1"/>
    <property type="molecule type" value="Genomic_DNA"/>
</dbReference>
<dbReference type="AlphaFoldDB" id="A0A0U3IHS4"/>
<name>A0A0U3IHS4_RHILV</name>